<dbReference type="GO" id="GO:0006627">
    <property type="term" value="P:protein processing involved in protein targeting to mitochondrion"/>
    <property type="evidence" value="ECO:0007669"/>
    <property type="project" value="TreeGrafter"/>
</dbReference>
<dbReference type="Gene3D" id="3.40.390.10">
    <property type="entry name" value="Collagenase (Catalytic Domain)"/>
    <property type="match status" value="1"/>
</dbReference>
<dbReference type="FunFam" id="3.40.390.10:FF:000055">
    <property type="entry name" value="Related to mitochondrial intermediate peptidase"/>
    <property type="match status" value="1"/>
</dbReference>
<dbReference type="InterPro" id="IPR033851">
    <property type="entry name" value="M3A_MIP"/>
</dbReference>
<feature type="domain" description="Peptidase M3A/M3B catalytic" evidence="14">
    <location>
        <begin position="292"/>
        <end position="768"/>
    </location>
</feature>
<evidence type="ECO:0000256" key="3">
    <source>
        <dbReference type="ARBA" id="ARBA00006040"/>
    </source>
</evidence>
<name>A0A1Y2CY02_9BASI</name>
<comment type="cofactor">
    <cofactor evidence="13">
        <name>Zn(2+)</name>
        <dbReference type="ChEBI" id="CHEBI:29105"/>
    </cofactor>
    <text evidence="13">Binds 1 zinc ion.</text>
</comment>
<dbReference type="AlphaFoldDB" id="A0A1Y2CY02"/>
<evidence type="ECO:0000256" key="6">
    <source>
        <dbReference type="ARBA" id="ARBA00022723"/>
    </source>
</evidence>
<evidence type="ECO:0000256" key="12">
    <source>
        <dbReference type="ARBA" id="ARBA00025208"/>
    </source>
</evidence>
<evidence type="ECO:0000256" key="11">
    <source>
        <dbReference type="ARBA" id="ARBA00023128"/>
    </source>
</evidence>
<dbReference type="GO" id="GO:0046872">
    <property type="term" value="F:metal ion binding"/>
    <property type="evidence" value="ECO:0007669"/>
    <property type="project" value="UniProtKB-UniRule"/>
</dbReference>
<dbReference type="Pfam" id="PF01432">
    <property type="entry name" value="Peptidase_M3"/>
    <property type="match status" value="1"/>
</dbReference>
<dbReference type="GO" id="GO:0005759">
    <property type="term" value="C:mitochondrial matrix"/>
    <property type="evidence" value="ECO:0007669"/>
    <property type="project" value="UniProtKB-SubCell"/>
</dbReference>
<organism evidence="15 16">
    <name type="scientific">Leucosporidium creatinivorum</name>
    <dbReference type="NCBI Taxonomy" id="106004"/>
    <lineage>
        <taxon>Eukaryota</taxon>
        <taxon>Fungi</taxon>
        <taxon>Dikarya</taxon>
        <taxon>Basidiomycota</taxon>
        <taxon>Pucciniomycotina</taxon>
        <taxon>Microbotryomycetes</taxon>
        <taxon>Leucosporidiales</taxon>
        <taxon>Leucosporidium</taxon>
    </lineage>
</organism>
<dbReference type="GO" id="GO:0004222">
    <property type="term" value="F:metalloendopeptidase activity"/>
    <property type="evidence" value="ECO:0007669"/>
    <property type="project" value="UniProtKB-EC"/>
</dbReference>
<comment type="caution">
    <text evidence="15">The sequence shown here is derived from an EMBL/GenBank/DDBJ whole genome shotgun (WGS) entry which is preliminary data.</text>
</comment>
<reference evidence="15 16" key="1">
    <citation type="submission" date="2016-07" db="EMBL/GenBank/DDBJ databases">
        <title>Pervasive Adenine N6-methylation of Active Genes in Fungi.</title>
        <authorList>
            <consortium name="DOE Joint Genome Institute"/>
            <person name="Mondo S.J."/>
            <person name="Dannebaum R.O."/>
            <person name="Kuo R.C."/>
            <person name="Labutti K."/>
            <person name="Haridas S."/>
            <person name="Kuo A."/>
            <person name="Salamov A."/>
            <person name="Ahrendt S.R."/>
            <person name="Lipzen A."/>
            <person name="Sullivan W."/>
            <person name="Andreopoulos W.B."/>
            <person name="Clum A."/>
            <person name="Lindquist E."/>
            <person name="Daum C."/>
            <person name="Ramamoorthy G.K."/>
            <person name="Gryganskyi A."/>
            <person name="Culley D."/>
            <person name="Magnuson J.K."/>
            <person name="James T.Y."/>
            <person name="O'Malley M.A."/>
            <person name="Stajich J.E."/>
            <person name="Spatafora J.W."/>
            <person name="Visel A."/>
            <person name="Grigoriev I.V."/>
        </authorList>
    </citation>
    <scope>NUCLEOTIDE SEQUENCE [LARGE SCALE GENOMIC DNA]</scope>
    <source>
        <strain evidence="15 16">62-1032</strain>
    </source>
</reference>
<dbReference type="STRING" id="106004.A0A1Y2CY02"/>
<dbReference type="InParanoid" id="A0A1Y2CY02"/>
<evidence type="ECO:0000256" key="5">
    <source>
        <dbReference type="ARBA" id="ARBA00022670"/>
    </source>
</evidence>
<protein>
    <recommendedName>
        <fullName evidence="4">mitochondrial intermediate peptidase</fullName>
        <ecNumber evidence="4">3.4.24.59</ecNumber>
    </recommendedName>
</protein>
<keyword evidence="9" id="KW-0809">Transit peptide</keyword>
<keyword evidence="16" id="KW-1185">Reference proteome</keyword>
<dbReference type="InterPro" id="IPR045090">
    <property type="entry name" value="Pept_M3A_M3B"/>
</dbReference>
<dbReference type="SUPFAM" id="SSF55486">
    <property type="entry name" value="Metalloproteases ('zincins'), catalytic domain"/>
    <property type="match status" value="1"/>
</dbReference>
<dbReference type="PANTHER" id="PTHR11804">
    <property type="entry name" value="PROTEASE M3 THIMET OLIGOPEPTIDASE-RELATED"/>
    <property type="match status" value="1"/>
</dbReference>
<dbReference type="CDD" id="cd06457">
    <property type="entry name" value="M3A_MIP"/>
    <property type="match status" value="1"/>
</dbReference>
<evidence type="ECO:0000259" key="14">
    <source>
        <dbReference type="Pfam" id="PF01432"/>
    </source>
</evidence>
<comment type="similarity">
    <text evidence="3 13">Belongs to the peptidase M3 family.</text>
</comment>
<evidence type="ECO:0000256" key="1">
    <source>
        <dbReference type="ARBA" id="ARBA00000436"/>
    </source>
</evidence>
<evidence type="ECO:0000256" key="7">
    <source>
        <dbReference type="ARBA" id="ARBA00022801"/>
    </source>
</evidence>
<evidence type="ECO:0000313" key="16">
    <source>
        <dbReference type="Proteomes" id="UP000193467"/>
    </source>
</evidence>
<dbReference type="GO" id="GO:0006518">
    <property type="term" value="P:peptide metabolic process"/>
    <property type="evidence" value="ECO:0007669"/>
    <property type="project" value="TreeGrafter"/>
</dbReference>
<evidence type="ECO:0000256" key="4">
    <source>
        <dbReference type="ARBA" id="ARBA00012441"/>
    </source>
</evidence>
<keyword evidence="6 13" id="KW-0479">Metal-binding</keyword>
<comment type="catalytic activity">
    <reaction evidence="1">
        <text>Release of an N-terminal octapeptide as second stage of processing of some proteins imported into the mitochondrion.</text>
        <dbReference type="EC" id="3.4.24.59"/>
    </reaction>
</comment>
<keyword evidence="10 13" id="KW-0482">Metalloprotease</keyword>
<keyword evidence="5 13" id="KW-0645">Protease</keyword>
<evidence type="ECO:0000256" key="8">
    <source>
        <dbReference type="ARBA" id="ARBA00022833"/>
    </source>
</evidence>
<dbReference type="InterPro" id="IPR001567">
    <property type="entry name" value="Pept_M3A_M3B_dom"/>
</dbReference>
<dbReference type="Gene3D" id="1.10.1370.10">
    <property type="entry name" value="Neurolysin, domain 3"/>
    <property type="match status" value="1"/>
</dbReference>
<dbReference type="EC" id="3.4.24.59" evidence="4"/>
<dbReference type="Proteomes" id="UP000193467">
    <property type="component" value="Unassembled WGS sequence"/>
</dbReference>
<dbReference type="InterPro" id="IPR024079">
    <property type="entry name" value="MetalloPept_cat_dom_sf"/>
</dbReference>
<keyword evidence="11" id="KW-0496">Mitochondrion</keyword>
<evidence type="ECO:0000256" key="13">
    <source>
        <dbReference type="RuleBase" id="RU003435"/>
    </source>
</evidence>
<dbReference type="InterPro" id="IPR024077">
    <property type="entry name" value="Neurolysin/TOP_dom2"/>
</dbReference>
<dbReference type="EMBL" id="MCGR01000107">
    <property type="protein sequence ID" value="ORY51766.1"/>
    <property type="molecule type" value="Genomic_DNA"/>
</dbReference>
<evidence type="ECO:0000313" key="15">
    <source>
        <dbReference type="EMBL" id="ORY51766.1"/>
    </source>
</evidence>
<comment type="function">
    <text evidence="12">Cleaves proteins, imported into the mitochondrion, to their mature size. While most mitochondrial precursor proteins are processed to the mature form in one step by mitochondrial processing peptidase (MPP), the sequential cleavage by MIP of an octapeptide after initial processing by MPP is a required step for a subgroup of nuclear-encoded precursor proteins destined for the matrix or the inner membrane.</text>
</comment>
<gene>
    <name evidence="15" type="ORF">BCR35DRAFT_356065</name>
</gene>
<dbReference type="OrthoDB" id="17530at2759"/>
<evidence type="ECO:0000256" key="10">
    <source>
        <dbReference type="ARBA" id="ARBA00023049"/>
    </source>
</evidence>
<evidence type="ECO:0000256" key="2">
    <source>
        <dbReference type="ARBA" id="ARBA00004305"/>
    </source>
</evidence>
<sequence length="788" mass="86794">MLRASRLLPPLRRSLPSCTCRSFSTLPPLAAQTAPRPAVAPTSTDTELHQVFDLPTSAYASSPRTLSSSGLFGQPSLTSPAAFVPLARRTTLRAKVLVNRICAPTAPPTSLEDAELQFLAMVKNLDRLSDLLCGVIDLAELVRNVHPDHAWAGGANAAYEELCEYMNELNTHVGLYEGLKTLHDLLPPSTPSKSPALFAAYAVATPFLRDFEKSGIHLPSSERTQFVSLSTSILQLGRKFLQNASEPRNPVPVQASEIEDAFGAPAARRIFNGQPEGLVDPASWEGRVLARQHPSEELRKRLYVGANASPSMSHVETLEALLRTRGELARLVGRESHGDVALEDKMAKTPENVMGFLKALNQHNRPLASKDIETLRRTKQTYGGSGPINAWDRDFYSDLSNDSASNLPDISPFFSVGACFSGLSKLFTRLYGIRFEVEEVREGETWGREVRKLRVVDEDEGRIGTIYCDLFAREGKQPGAAHYTVRCSRRIDDDDVEGDFGGQNWAEVDGAFVSREDMRSLDVEGVTWNGREGRHQEPIVVLVCGFGAEGGAEKGPSFLQWHEVETLFHEMGHAIHSMIGRTDYHNVSGTRCATDFVELPSILMEHFISSPSVLSLFAKHHTSGHPLPTSIIDDLLAERQRFSALETSSQIMMAALDQQYHTSAVLSPSFDSTLTLQQAHQDFHVIPHADGTSWQTQFGHLFGYGATYYSYLFDRAIAARIFGRKFAADPLSRESGEEFKSGVLKWGGGKEPWEMVGEVVQSDEVAKGGRGAMEEVGRWGIEDSPRGK</sequence>
<dbReference type="FunCoup" id="A0A1Y2CY02">
    <property type="interactions" value="337"/>
</dbReference>
<keyword evidence="8 13" id="KW-0862">Zinc</keyword>
<dbReference type="PANTHER" id="PTHR11804:SF79">
    <property type="entry name" value="MITOCHONDRIAL INTERMEDIATE PEPTIDASE"/>
    <property type="match status" value="1"/>
</dbReference>
<comment type="subcellular location">
    <subcellularLocation>
        <location evidence="2">Mitochondrion matrix</location>
    </subcellularLocation>
</comment>
<proteinExistence type="inferred from homology"/>
<evidence type="ECO:0000256" key="9">
    <source>
        <dbReference type="ARBA" id="ARBA00022946"/>
    </source>
</evidence>
<accession>A0A1Y2CY02</accession>
<keyword evidence="7 13" id="KW-0378">Hydrolase</keyword>